<dbReference type="InterPro" id="IPR011030">
    <property type="entry name" value="Lipovitellin_superhlx_dom"/>
</dbReference>
<feature type="transmembrane region" description="Helical" evidence="1">
    <location>
        <begin position="236"/>
        <end position="254"/>
    </location>
</feature>
<feature type="transmembrane region" description="Helical" evidence="1">
    <location>
        <begin position="56"/>
        <end position="74"/>
    </location>
</feature>
<accession>A0A1T5MGF1</accession>
<feature type="transmembrane region" description="Helical" evidence="1">
    <location>
        <begin position="111"/>
        <end position="135"/>
    </location>
</feature>
<feature type="transmembrane region" description="Helical" evidence="1">
    <location>
        <begin position="274"/>
        <end position="294"/>
    </location>
</feature>
<feature type="transmembrane region" description="Helical" evidence="1">
    <location>
        <begin position="186"/>
        <end position="207"/>
    </location>
</feature>
<dbReference type="InterPro" id="IPR016024">
    <property type="entry name" value="ARM-type_fold"/>
</dbReference>
<dbReference type="PROSITE" id="PS50042">
    <property type="entry name" value="CNMP_BINDING_3"/>
    <property type="match status" value="1"/>
</dbReference>
<feature type="transmembrane region" description="Helical" evidence="1">
    <location>
        <begin position="408"/>
        <end position="427"/>
    </location>
</feature>
<dbReference type="EMBL" id="FUZU01000004">
    <property type="protein sequence ID" value="SKC87014.1"/>
    <property type="molecule type" value="Genomic_DNA"/>
</dbReference>
<protein>
    <submittedName>
        <fullName evidence="3">ATP/ADP translocase</fullName>
    </submittedName>
</protein>
<organism evidence="3 4">
    <name type="scientific">Ohtaekwangia koreensis</name>
    <dbReference type="NCBI Taxonomy" id="688867"/>
    <lineage>
        <taxon>Bacteria</taxon>
        <taxon>Pseudomonadati</taxon>
        <taxon>Bacteroidota</taxon>
        <taxon>Cytophagia</taxon>
        <taxon>Cytophagales</taxon>
        <taxon>Fulvivirgaceae</taxon>
        <taxon>Ohtaekwangia</taxon>
    </lineage>
</organism>
<feature type="transmembrane region" description="Helical" evidence="1">
    <location>
        <begin position="147"/>
        <end position="166"/>
    </location>
</feature>
<dbReference type="InterPro" id="IPR000595">
    <property type="entry name" value="cNMP-bd_dom"/>
</dbReference>
<dbReference type="RefSeq" id="WP_079689796.1">
    <property type="nucleotide sequence ID" value="NZ_FUZU01000004.1"/>
</dbReference>
<evidence type="ECO:0000256" key="1">
    <source>
        <dbReference type="SAM" id="Phobius"/>
    </source>
</evidence>
<feature type="transmembrane region" description="Helical" evidence="1">
    <location>
        <begin position="81"/>
        <end position="99"/>
    </location>
</feature>
<keyword evidence="1" id="KW-0812">Transmembrane</keyword>
<feature type="transmembrane region" description="Helical" evidence="1">
    <location>
        <begin position="21"/>
        <end position="44"/>
    </location>
</feature>
<evidence type="ECO:0000259" key="2">
    <source>
        <dbReference type="PROSITE" id="PS50042"/>
    </source>
</evidence>
<dbReference type="Gene3D" id="1.25.10.10">
    <property type="entry name" value="Leucine-rich Repeat Variant"/>
    <property type="match status" value="1"/>
</dbReference>
<keyword evidence="4" id="KW-1185">Reference proteome</keyword>
<dbReference type="Gene3D" id="2.60.120.10">
    <property type="entry name" value="Jelly Rolls"/>
    <property type="match status" value="1"/>
</dbReference>
<feature type="domain" description="Cyclic nucleotide-binding" evidence="2">
    <location>
        <begin position="941"/>
        <end position="1008"/>
    </location>
</feature>
<keyword evidence="1" id="KW-0472">Membrane</keyword>
<reference evidence="3 4" key="1">
    <citation type="submission" date="2017-02" db="EMBL/GenBank/DDBJ databases">
        <authorList>
            <person name="Peterson S.W."/>
        </authorList>
    </citation>
    <scope>NUCLEOTIDE SEQUENCE [LARGE SCALE GENOMIC DNA]</scope>
    <source>
        <strain evidence="3 4">DSM 25262</strain>
    </source>
</reference>
<dbReference type="SUPFAM" id="SSF48371">
    <property type="entry name" value="ARM repeat"/>
    <property type="match status" value="1"/>
</dbReference>
<dbReference type="AlphaFoldDB" id="A0A1T5MGF1"/>
<evidence type="ECO:0000313" key="4">
    <source>
        <dbReference type="Proteomes" id="UP000190961"/>
    </source>
</evidence>
<dbReference type="SUPFAM" id="SSF51206">
    <property type="entry name" value="cAMP-binding domain-like"/>
    <property type="match status" value="1"/>
</dbReference>
<evidence type="ECO:0000313" key="3">
    <source>
        <dbReference type="EMBL" id="SKC87014.1"/>
    </source>
</evidence>
<dbReference type="InterPro" id="IPR011989">
    <property type="entry name" value="ARM-like"/>
</dbReference>
<dbReference type="OrthoDB" id="789601at2"/>
<dbReference type="STRING" id="688867.SAMN05660236_5314"/>
<dbReference type="SUPFAM" id="SSF48431">
    <property type="entry name" value="Lipovitellin-phosvitin complex, superhelical domain"/>
    <property type="match status" value="1"/>
</dbReference>
<sequence>MRAQILQFLDVKSGEGSRVGLLVMMSFFMGFFLATISVASQTLFLQHFDEKADLPMALLVSGAFGLVATILYNFLQNRISFPSLAILSLLVITVLTAFIEFGESFFSDSNTIFFLGFTQIIPFSFILYLNFWGAFSRLFNLRQSKRLVGTVDMGALIASFIAFFSIPQLLDPKIFFEGSEGISVESLYTISLVCAVLFLITFIFLSIKYLSKGRTFAEEKAIYQKLRFNDFRQNRYIFYMSLFVVASMMALNFVDYSFLNVTTLFFTDQERLGSFISYFEMTIVIFSFLFQTLATDRIIQEYGMRVALLVSPLLIGLFTLAAIGLGLIFGYSPTDNLFVIFFLVIAVSKLFTRSLKDSLDNPAFKLYLLPIESHMRIDVQTKIEGLVTAFASLLAGALIILINRVELFDLLYISIFTFPLLIIWYIVANRMHVNYRYTLQETLSRNKSRISGKSERKYTVSTVLEKEINSTAEDKVLYGLTLMEKLEPAVFETTITRLASSESSIVRKYALEKIQALGLQTDSNKTEIRSLAERAYGDLEDSDLLSISPEKLLKLSKSVKQGDRILATKLLRKLISQKTIFILLELLRDADPKVRYEALYTSRKVKRQETWPVLIELLGSPSYSHHAAAALKEVGESVLPTLESAFHKSGQSDLVMLRIVQIMGRIGGRYSLQLQWKKADYPDKRIVKQILYSLRYLNYQARGREVRDVLNLLESEIGKAIWNLAALDELSDTPEFFFLKQALQEEVSDNYDQIYMLLSILYDPQSVQLVRENIETREPDNIAFAMELLDLFIDQELKPKLLPLLDDSPTPVKLKHLQLHFARESYNPIQVINYILNRDFNLNNRWTKACAVHASAFIPDFRISRGLIAQMFNKDKLLQETAAWVIYHKDRKAYNDILERLPERDKKFIDSSIENNQLLDGLNDGFFLWIEMVMFIKQMPNFKDIHGALLSDLADKITPLDLDFAEKIKFNHDAHNAPLLLVAFGSVKLKNNGTEITTLNQGSIYGELFSDGYVVPVQEIEATERSVVFKVNLMDFYFVMANHHELVQGLIRNINEENKHPIPQP</sequence>
<gene>
    <name evidence="3" type="ORF">SAMN05660236_5314</name>
</gene>
<proteinExistence type="predicted"/>
<dbReference type="InterPro" id="IPR014710">
    <property type="entry name" value="RmlC-like_jellyroll"/>
</dbReference>
<feature type="transmembrane region" description="Helical" evidence="1">
    <location>
        <begin position="306"/>
        <end position="331"/>
    </location>
</feature>
<name>A0A1T5MGF1_9BACT</name>
<feature type="transmembrane region" description="Helical" evidence="1">
    <location>
        <begin position="383"/>
        <end position="402"/>
    </location>
</feature>
<dbReference type="Proteomes" id="UP000190961">
    <property type="component" value="Unassembled WGS sequence"/>
</dbReference>
<dbReference type="InterPro" id="IPR018490">
    <property type="entry name" value="cNMP-bd_dom_sf"/>
</dbReference>
<keyword evidence="1" id="KW-1133">Transmembrane helix</keyword>
<dbReference type="CDD" id="cd06174">
    <property type="entry name" value="MFS"/>
    <property type="match status" value="1"/>
</dbReference>